<name>A0A4V3IUH7_9MICO</name>
<accession>A0A4V3IUH7</accession>
<organism evidence="2 3">
    <name type="scientific">Cryobacterium gelidum</name>
    <dbReference type="NCBI Taxonomy" id="1259164"/>
    <lineage>
        <taxon>Bacteria</taxon>
        <taxon>Bacillati</taxon>
        <taxon>Actinomycetota</taxon>
        <taxon>Actinomycetes</taxon>
        <taxon>Micrococcales</taxon>
        <taxon>Microbacteriaceae</taxon>
        <taxon>Cryobacterium</taxon>
    </lineage>
</organism>
<dbReference type="GO" id="GO:0008237">
    <property type="term" value="F:metallopeptidase activity"/>
    <property type="evidence" value="ECO:0007669"/>
    <property type="project" value="InterPro"/>
</dbReference>
<dbReference type="InterPro" id="IPR024079">
    <property type="entry name" value="MetalloPept_cat_dom_sf"/>
</dbReference>
<evidence type="ECO:0000313" key="2">
    <source>
        <dbReference type="EMBL" id="TFD73076.1"/>
    </source>
</evidence>
<keyword evidence="3" id="KW-1185">Reference proteome</keyword>
<evidence type="ECO:0000313" key="3">
    <source>
        <dbReference type="Proteomes" id="UP000297983"/>
    </source>
</evidence>
<evidence type="ECO:0008006" key="4">
    <source>
        <dbReference type="Google" id="ProtNLM"/>
    </source>
</evidence>
<proteinExistence type="predicted"/>
<dbReference type="Gene3D" id="3.40.390.10">
    <property type="entry name" value="Collagenase (Catalytic Domain)"/>
    <property type="match status" value="1"/>
</dbReference>
<feature type="chain" id="PRO_5020979462" description="Peptidase M10 metallopeptidase domain-containing protein" evidence="1">
    <location>
        <begin position="37"/>
        <end position="181"/>
    </location>
</feature>
<comment type="caution">
    <text evidence="2">The sequence shown here is derived from an EMBL/GenBank/DDBJ whole genome shotgun (WGS) entry which is preliminary data.</text>
</comment>
<dbReference type="RefSeq" id="WP_134550545.1">
    <property type="nucleotide sequence ID" value="NZ_SOHL01000005.1"/>
</dbReference>
<keyword evidence="1" id="KW-0732">Signal</keyword>
<dbReference type="Proteomes" id="UP000297983">
    <property type="component" value="Unassembled WGS sequence"/>
</dbReference>
<reference evidence="2 3" key="1">
    <citation type="submission" date="2019-03" db="EMBL/GenBank/DDBJ databases">
        <title>Genomics of glacier-inhabiting Cryobacterium strains.</title>
        <authorList>
            <person name="Liu Q."/>
            <person name="Xin Y.-H."/>
        </authorList>
    </citation>
    <scope>NUCLEOTIDE SEQUENCE [LARGE SCALE GENOMIC DNA]</scope>
    <source>
        <strain evidence="2 3">Hz16</strain>
    </source>
</reference>
<dbReference type="SUPFAM" id="SSF55486">
    <property type="entry name" value="Metalloproteases ('zincins'), catalytic domain"/>
    <property type="match status" value="1"/>
</dbReference>
<sequence length="181" mass="19694">MNLFSLSNRRPRLKRAFLAVLAAGGLVLGTALPAQATYYSGGFGTGLLNINNYSYNTTYQPAMNLAVANWNATPTPADIQKIGGGNVVAAGANSASWYGYYTRYSTSFRIDLNATKISSSCSNASNCITAVLVHEFGHAFYNADQPPVCSSCSIMREDRDRNSTIMRSPRTYDINETNNYL</sequence>
<feature type="signal peptide" evidence="1">
    <location>
        <begin position="1"/>
        <end position="36"/>
    </location>
</feature>
<gene>
    <name evidence="2" type="ORF">E3T50_03120</name>
</gene>
<protein>
    <recommendedName>
        <fullName evidence="4">Peptidase M10 metallopeptidase domain-containing protein</fullName>
    </recommendedName>
</protein>
<dbReference type="EMBL" id="SOHL01000005">
    <property type="protein sequence ID" value="TFD73076.1"/>
    <property type="molecule type" value="Genomic_DNA"/>
</dbReference>
<evidence type="ECO:0000256" key="1">
    <source>
        <dbReference type="SAM" id="SignalP"/>
    </source>
</evidence>
<dbReference type="AlphaFoldDB" id="A0A4V3IUH7"/>